<keyword evidence="1" id="KW-0812">Transmembrane</keyword>
<evidence type="ECO:0000256" key="1">
    <source>
        <dbReference type="SAM" id="Phobius"/>
    </source>
</evidence>
<dbReference type="AlphaFoldDB" id="A0A9E9NSH7"/>
<feature type="transmembrane region" description="Helical" evidence="1">
    <location>
        <begin position="12"/>
        <end position="39"/>
    </location>
</feature>
<name>A0A9E9NSH7_9BURK</name>
<proteinExistence type="predicted"/>
<reference evidence="2" key="1">
    <citation type="journal article" date="2022" name="Front. Microbiol.">
        <title>New perspectives on an old grouping: The genomic and phenotypic variability of Oxalobacter formigenes and the implications for calcium oxalate stone prevention.</title>
        <authorList>
            <person name="Chmiel J.A."/>
            <person name="Carr C."/>
            <person name="Stuivenberg G.A."/>
            <person name="Venema R."/>
            <person name="Chanyi R.M."/>
            <person name="Al K.F."/>
            <person name="Giguere D."/>
            <person name="Say H."/>
            <person name="Akouris P.P."/>
            <person name="Dominguez Romero S.A."/>
            <person name="Kwong A."/>
            <person name="Tai V."/>
            <person name="Koval S.F."/>
            <person name="Razvi H."/>
            <person name="Bjazevic J."/>
            <person name="Burton J.P."/>
        </authorList>
    </citation>
    <scope>NUCLEOTIDE SEQUENCE</scope>
    <source>
        <strain evidence="2">OxK</strain>
    </source>
</reference>
<keyword evidence="1" id="KW-0472">Membrane</keyword>
<sequence>MATPTKFQKIDSYMSALCIGAAATVSFWLLFIGLILGIVSGPQKKASFSPLPYAQNKAYDTGAFPEFPARQASLVVDTGIRLS</sequence>
<protein>
    <submittedName>
        <fullName evidence="2">Uncharacterized protein</fullName>
    </submittedName>
</protein>
<gene>
    <name evidence="2" type="ORF">NB646_06050</name>
</gene>
<keyword evidence="1" id="KW-1133">Transmembrane helix</keyword>
<dbReference type="EMBL" id="CP098251">
    <property type="protein sequence ID" value="WAV90435.1"/>
    <property type="molecule type" value="Genomic_DNA"/>
</dbReference>
<accession>A0A9E9NSH7</accession>
<organism evidence="2">
    <name type="scientific">Oxalobacter aliiformigenes</name>
    <dbReference type="NCBI Taxonomy" id="2946593"/>
    <lineage>
        <taxon>Bacteria</taxon>
        <taxon>Pseudomonadati</taxon>
        <taxon>Pseudomonadota</taxon>
        <taxon>Betaproteobacteria</taxon>
        <taxon>Burkholderiales</taxon>
        <taxon>Oxalobacteraceae</taxon>
        <taxon>Oxalobacter</taxon>
    </lineage>
</organism>
<dbReference type="Proteomes" id="UP001164819">
    <property type="component" value="Chromosome"/>
</dbReference>
<evidence type="ECO:0000313" key="2">
    <source>
        <dbReference type="EMBL" id="WAV90435.1"/>
    </source>
</evidence>
<dbReference type="RefSeq" id="WP_269315516.1">
    <property type="nucleotide sequence ID" value="NZ_CP098251.1"/>
</dbReference>